<gene>
    <name evidence="6" type="ORF">EUA94_18805</name>
</gene>
<evidence type="ECO:0000256" key="1">
    <source>
        <dbReference type="ARBA" id="ARBA00004370"/>
    </source>
</evidence>
<keyword evidence="7" id="KW-1185">Reference proteome</keyword>
<evidence type="ECO:0000256" key="2">
    <source>
        <dbReference type="ARBA" id="ARBA00007171"/>
    </source>
</evidence>
<dbReference type="GO" id="GO:0071555">
    <property type="term" value="P:cell wall organization"/>
    <property type="evidence" value="ECO:0007669"/>
    <property type="project" value="TreeGrafter"/>
</dbReference>
<comment type="caution">
    <text evidence="6">The sequence shown here is derived from an EMBL/GenBank/DDBJ whole genome shotgun (WGS) entry which is preliminary data.</text>
</comment>
<evidence type="ECO:0000256" key="3">
    <source>
        <dbReference type="ARBA" id="ARBA00023136"/>
    </source>
</evidence>
<dbReference type="Pfam" id="PF03717">
    <property type="entry name" value="PBP_dimer"/>
    <property type="match status" value="1"/>
</dbReference>
<dbReference type="PANTHER" id="PTHR30627">
    <property type="entry name" value="PEPTIDOGLYCAN D,D-TRANSPEPTIDASE"/>
    <property type="match status" value="1"/>
</dbReference>
<dbReference type="Pfam" id="PF00905">
    <property type="entry name" value="Transpeptidase"/>
    <property type="match status" value="1"/>
</dbReference>
<keyword evidence="3" id="KW-0472">Membrane</keyword>
<comment type="subcellular location">
    <subcellularLocation>
        <location evidence="1">Membrane</location>
    </subcellularLocation>
</comment>
<dbReference type="Proteomes" id="UP000291101">
    <property type="component" value="Unassembled WGS sequence"/>
</dbReference>
<dbReference type="InterPro" id="IPR001460">
    <property type="entry name" value="PCN-bd_Tpept"/>
</dbReference>
<dbReference type="SUPFAM" id="SSF56519">
    <property type="entry name" value="Penicillin binding protein dimerisation domain"/>
    <property type="match status" value="1"/>
</dbReference>
<protein>
    <submittedName>
        <fullName evidence="6">Penicillin-binding protein 2</fullName>
    </submittedName>
</protein>
<dbReference type="SUPFAM" id="SSF56601">
    <property type="entry name" value="beta-lactamase/transpeptidase-like"/>
    <property type="match status" value="1"/>
</dbReference>
<reference evidence="6 7" key="1">
    <citation type="submission" date="2019-01" db="EMBL/GenBank/DDBJ databases">
        <title>Novel species of Nocardioides.</title>
        <authorList>
            <person name="Liu Q."/>
            <person name="X Y.-H."/>
        </authorList>
    </citation>
    <scope>NUCLEOTIDE SEQUENCE [LARGE SCALE GENOMIC DNA]</scope>
    <source>
        <strain evidence="6 7">HLT2-9</strain>
    </source>
</reference>
<dbReference type="Gene3D" id="3.30.450.330">
    <property type="match status" value="1"/>
</dbReference>
<dbReference type="Gene3D" id="3.40.710.10">
    <property type="entry name" value="DD-peptidase/beta-lactamase superfamily"/>
    <property type="match status" value="1"/>
</dbReference>
<dbReference type="PANTHER" id="PTHR30627:SF1">
    <property type="entry name" value="PEPTIDOGLYCAN D,D-TRANSPEPTIDASE FTSI"/>
    <property type="match status" value="1"/>
</dbReference>
<sequence length="574" mass="60661">MRIGFVLIAIVLSFFGARLVQLQGVDPRSYAAMAAAEGAARLPLEAERGDILDRNGVPLADSIRGKMVIADPVLTAGTAPDLARLLSDRLSIDYFKTLSALRGRNTGSRYEYVARRVPSTLAGDTLAALDDAGFEGITLEDDPIRDYPAGDVAANLIGYMGTDEPLGGFERTFDKQLAGTDGLATWQSTSGKGVRIPLRESTLKEPKDGTPLHTTIDRDLQWFTAKVLAQAVQQYRAESASAVVLDTRTGETLALVDVPTFDANAPTAPGVKKEDRGSRAMSDTYEPGSVEKVLTVSSLIDAGKAFPRQKFKVPPNLARQDRVIGDWFDHGMIRLTLAGIIAKSSNIGTVLAADAFSPPQLVAYLQRFGLGQKTNVGVSGETQGLLKSGDVMTSQEKDRVAFGQSLSVNVLQMAAAVNTIANKGVRVSPSLISGSAVTDEGMTVGTDVATRTRVVSKQAARGTAKMMEKVVDPEDGVAPAAAVPGYLVAGKTGTAQRVEAECGCYDGSTTVSFGGFAPADDARFTVYVVVHAPRVDGGGGSIAGPVFSRIMGYVLGRYGVEPTNGKPSRLPVEW</sequence>
<dbReference type="InterPro" id="IPR005311">
    <property type="entry name" value="PBP_dimer"/>
</dbReference>
<name>A0A4Q2SKQ0_9ACTN</name>
<comment type="similarity">
    <text evidence="2">Belongs to the transpeptidase family.</text>
</comment>
<evidence type="ECO:0000259" key="4">
    <source>
        <dbReference type="Pfam" id="PF00905"/>
    </source>
</evidence>
<evidence type="ECO:0000313" key="7">
    <source>
        <dbReference type="Proteomes" id="UP000291101"/>
    </source>
</evidence>
<dbReference type="AlphaFoldDB" id="A0A4Q2SKQ0"/>
<evidence type="ECO:0000259" key="5">
    <source>
        <dbReference type="Pfam" id="PF03717"/>
    </source>
</evidence>
<accession>A0A4Q2SKQ0</accession>
<organism evidence="6 7">
    <name type="scientific">Nocardioides zhouii</name>
    <dbReference type="NCBI Taxonomy" id="1168729"/>
    <lineage>
        <taxon>Bacteria</taxon>
        <taxon>Bacillati</taxon>
        <taxon>Actinomycetota</taxon>
        <taxon>Actinomycetes</taxon>
        <taxon>Propionibacteriales</taxon>
        <taxon>Nocardioidaceae</taxon>
        <taxon>Nocardioides</taxon>
    </lineage>
</organism>
<dbReference type="GO" id="GO:0008658">
    <property type="term" value="F:penicillin binding"/>
    <property type="evidence" value="ECO:0007669"/>
    <property type="project" value="InterPro"/>
</dbReference>
<dbReference type="InterPro" id="IPR036138">
    <property type="entry name" value="PBP_dimer_sf"/>
</dbReference>
<dbReference type="Gene3D" id="3.90.1310.10">
    <property type="entry name" value="Penicillin-binding protein 2a (Domain 2)"/>
    <property type="match status" value="1"/>
</dbReference>
<dbReference type="EMBL" id="SDWV01000024">
    <property type="protein sequence ID" value="RYC05521.1"/>
    <property type="molecule type" value="Genomic_DNA"/>
</dbReference>
<proteinExistence type="inferred from homology"/>
<dbReference type="InterPro" id="IPR050515">
    <property type="entry name" value="Beta-lactam/transpept"/>
</dbReference>
<feature type="domain" description="Penicillin-binding protein dimerisation" evidence="5">
    <location>
        <begin position="44"/>
        <end position="162"/>
    </location>
</feature>
<feature type="domain" description="Penicillin-binding protein transpeptidase" evidence="4">
    <location>
        <begin position="241"/>
        <end position="551"/>
    </location>
</feature>
<dbReference type="InterPro" id="IPR012338">
    <property type="entry name" value="Beta-lactam/transpept-like"/>
</dbReference>
<dbReference type="GO" id="GO:0005886">
    <property type="term" value="C:plasma membrane"/>
    <property type="evidence" value="ECO:0007669"/>
    <property type="project" value="TreeGrafter"/>
</dbReference>
<dbReference type="OrthoDB" id="9789078at2"/>
<evidence type="ECO:0000313" key="6">
    <source>
        <dbReference type="EMBL" id="RYC05521.1"/>
    </source>
</evidence>